<proteinExistence type="predicted"/>
<gene>
    <name evidence="2" type="ORF">GCM10023186_01920</name>
</gene>
<accession>A0ABP8ITK2</accession>
<name>A0ABP8ITK2_9BACT</name>
<reference evidence="3" key="1">
    <citation type="journal article" date="2019" name="Int. J. Syst. Evol. Microbiol.">
        <title>The Global Catalogue of Microorganisms (GCM) 10K type strain sequencing project: providing services to taxonomists for standard genome sequencing and annotation.</title>
        <authorList>
            <consortium name="The Broad Institute Genomics Platform"/>
            <consortium name="The Broad Institute Genome Sequencing Center for Infectious Disease"/>
            <person name="Wu L."/>
            <person name="Ma J."/>
        </authorList>
    </citation>
    <scope>NUCLEOTIDE SEQUENCE [LARGE SCALE GENOMIC DNA]</scope>
    <source>
        <strain evidence="3">JCM 17924</strain>
    </source>
</reference>
<keyword evidence="3" id="KW-1185">Reference proteome</keyword>
<evidence type="ECO:0000313" key="3">
    <source>
        <dbReference type="Proteomes" id="UP001500454"/>
    </source>
</evidence>
<evidence type="ECO:0000313" key="2">
    <source>
        <dbReference type="EMBL" id="GAA4372420.1"/>
    </source>
</evidence>
<evidence type="ECO:0000256" key="1">
    <source>
        <dbReference type="SAM" id="MobiDB-lite"/>
    </source>
</evidence>
<feature type="region of interest" description="Disordered" evidence="1">
    <location>
        <begin position="1"/>
        <end position="23"/>
    </location>
</feature>
<dbReference type="EMBL" id="BAABHA010000001">
    <property type="protein sequence ID" value="GAA4372420.1"/>
    <property type="molecule type" value="Genomic_DNA"/>
</dbReference>
<dbReference type="Proteomes" id="UP001500454">
    <property type="component" value="Unassembled WGS sequence"/>
</dbReference>
<organism evidence="2 3">
    <name type="scientific">Hymenobacter koreensis</name>
    <dbReference type="NCBI Taxonomy" id="1084523"/>
    <lineage>
        <taxon>Bacteria</taxon>
        <taxon>Pseudomonadati</taxon>
        <taxon>Bacteroidota</taxon>
        <taxon>Cytophagia</taxon>
        <taxon>Cytophagales</taxon>
        <taxon>Hymenobacteraceae</taxon>
        <taxon>Hymenobacter</taxon>
    </lineage>
</organism>
<comment type="caution">
    <text evidence="2">The sequence shown here is derived from an EMBL/GenBank/DDBJ whole genome shotgun (WGS) entry which is preliminary data.</text>
</comment>
<sequence length="62" mass="6858">MTVSHRDSEEQQPAAPQLAQPEKVARMACCCKLSDLLPLVRQQLQARQQRNATASPREAEAA</sequence>
<feature type="compositionally biased region" description="Low complexity" evidence="1">
    <location>
        <begin position="11"/>
        <end position="22"/>
    </location>
</feature>
<dbReference type="RefSeq" id="WP_345220531.1">
    <property type="nucleotide sequence ID" value="NZ_BAABHA010000001.1"/>
</dbReference>
<protein>
    <submittedName>
        <fullName evidence="2">Uncharacterized protein</fullName>
    </submittedName>
</protein>